<dbReference type="InterPro" id="IPR021720">
    <property type="entry name" value="Malectin_dom"/>
</dbReference>
<keyword evidence="8" id="KW-0325">Glycoprotein</keyword>
<keyword evidence="5" id="KW-0256">Endoplasmic reticulum</keyword>
<comment type="similarity">
    <text evidence="2">Belongs to the malectin family.</text>
</comment>
<dbReference type="PANTHER" id="PTHR13460">
    <property type="match status" value="1"/>
</dbReference>
<comment type="subcellular location">
    <subcellularLocation>
        <location evidence="1">Endoplasmic reticulum membrane</location>
        <topology evidence="1">Single-pass type I membrane protein</topology>
    </subcellularLocation>
</comment>
<feature type="signal peptide" evidence="12">
    <location>
        <begin position="1"/>
        <end position="28"/>
    </location>
</feature>
<evidence type="ECO:0000256" key="6">
    <source>
        <dbReference type="ARBA" id="ARBA00022989"/>
    </source>
</evidence>
<evidence type="ECO:0000256" key="1">
    <source>
        <dbReference type="ARBA" id="ARBA00004115"/>
    </source>
</evidence>
<sequence>MPTHQLRYLKLFFILILVFCLSCDLVTCLGEIIYAINAGGESHVDTDGIHYRRDPLHGRIGTASDYGKQLIISRISRTDQILYQTERYHHATFGYEIPVNKDGDYVLVLKFCEVYFSSPGMKVFDVTLNGVHSVVSDLDIFAKVGKGVAHDEYIPFTIKGNKLIINEEESEHDGKIRVEFIKGYRDNPKINAIYVMRGSLADVPQLPSLASDEKDEEEEDANQEKKSSPVRHPSGPRIPNPYETEDSSTMLPIFIAIGAFLPLLFCLCRL</sequence>
<keyword evidence="9" id="KW-0119">Carbohydrate metabolism</keyword>
<evidence type="ECO:0000256" key="7">
    <source>
        <dbReference type="ARBA" id="ARBA00023136"/>
    </source>
</evidence>
<feature type="domain" description="Malectin" evidence="13">
    <location>
        <begin position="33"/>
        <end position="193"/>
    </location>
</feature>
<keyword evidence="7 11" id="KW-0472">Membrane</keyword>
<evidence type="ECO:0000313" key="14">
    <source>
        <dbReference type="EMBL" id="GBM87965.1"/>
    </source>
</evidence>
<name>A0A4Y2JDK6_ARAVE</name>
<reference evidence="14 15" key="1">
    <citation type="journal article" date="2019" name="Sci. Rep.">
        <title>Orb-weaving spider Araneus ventricosus genome elucidates the spidroin gene catalogue.</title>
        <authorList>
            <person name="Kono N."/>
            <person name="Nakamura H."/>
            <person name="Ohtoshi R."/>
            <person name="Moran D.A.P."/>
            <person name="Shinohara A."/>
            <person name="Yoshida Y."/>
            <person name="Fujiwara M."/>
            <person name="Mori M."/>
            <person name="Tomita M."/>
            <person name="Arakawa K."/>
        </authorList>
    </citation>
    <scope>NUCLEOTIDE SEQUENCE [LARGE SCALE GENOMIC DNA]</scope>
</reference>
<evidence type="ECO:0000256" key="5">
    <source>
        <dbReference type="ARBA" id="ARBA00022824"/>
    </source>
</evidence>
<protein>
    <submittedName>
        <fullName evidence="14">Malectin-B</fullName>
    </submittedName>
</protein>
<organism evidence="14 15">
    <name type="scientific">Araneus ventricosus</name>
    <name type="common">Orbweaver spider</name>
    <name type="synonym">Epeira ventricosa</name>
    <dbReference type="NCBI Taxonomy" id="182803"/>
    <lineage>
        <taxon>Eukaryota</taxon>
        <taxon>Metazoa</taxon>
        <taxon>Ecdysozoa</taxon>
        <taxon>Arthropoda</taxon>
        <taxon>Chelicerata</taxon>
        <taxon>Arachnida</taxon>
        <taxon>Araneae</taxon>
        <taxon>Araneomorphae</taxon>
        <taxon>Entelegynae</taxon>
        <taxon>Araneoidea</taxon>
        <taxon>Araneidae</taxon>
        <taxon>Araneus</taxon>
    </lineage>
</organism>
<dbReference type="GO" id="GO:0030246">
    <property type="term" value="F:carbohydrate binding"/>
    <property type="evidence" value="ECO:0007669"/>
    <property type="project" value="InterPro"/>
</dbReference>
<feature type="chain" id="PRO_5021494898" evidence="12">
    <location>
        <begin position="29"/>
        <end position="270"/>
    </location>
</feature>
<evidence type="ECO:0000256" key="4">
    <source>
        <dbReference type="ARBA" id="ARBA00022729"/>
    </source>
</evidence>
<dbReference type="Pfam" id="PF11721">
    <property type="entry name" value="Malectin"/>
    <property type="match status" value="1"/>
</dbReference>
<evidence type="ECO:0000256" key="12">
    <source>
        <dbReference type="SAM" id="SignalP"/>
    </source>
</evidence>
<dbReference type="EMBL" id="BGPR01003423">
    <property type="protein sequence ID" value="GBM87965.1"/>
    <property type="molecule type" value="Genomic_DNA"/>
</dbReference>
<gene>
    <name evidence="14" type="primary">mlec-b</name>
    <name evidence="14" type="ORF">AVEN_123847_1</name>
</gene>
<evidence type="ECO:0000256" key="2">
    <source>
        <dbReference type="ARBA" id="ARBA00009141"/>
    </source>
</evidence>
<dbReference type="OrthoDB" id="10013439at2759"/>
<evidence type="ECO:0000256" key="11">
    <source>
        <dbReference type="SAM" id="Phobius"/>
    </source>
</evidence>
<evidence type="ECO:0000256" key="3">
    <source>
        <dbReference type="ARBA" id="ARBA00022692"/>
    </source>
</evidence>
<dbReference type="Gene3D" id="2.60.120.430">
    <property type="entry name" value="Galactose-binding lectin"/>
    <property type="match status" value="1"/>
</dbReference>
<keyword evidence="3 11" id="KW-0812">Transmembrane</keyword>
<evidence type="ECO:0000313" key="15">
    <source>
        <dbReference type="Proteomes" id="UP000499080"/>
    </source>
</evidence>
<proteinExistence type="inferred from homology"/>
<dbReference type="PANTHER" id="PTHR13460:SF0">
    <property type="entry name" value="MALECTIN"/>
    <property type="match status" value="1"/>
</dbReference>
<keyword evidence="15" id="KW-1185">Reference proteome</keyword>
<dbReference type="AlphaFoldDB" id="A0A4Y2JDK6"/>
<evidence type="ECO:0000256" key="10">
    <source>
        <dbReference type="SAM" id="MobiDB-lite"/>
    </source>
</evidence>
<feature type="transmembrane region" description="Helical" evidence="11">
    <location>
        <begin position="249"/>
        <end position="268"/>
    </location>
</feature>
<dbReference type="InterPro" id="IPR039155">
    <property type="entry name" value="MLEC"/>
</dbReference>
<dbReference type="GO" id="GO:0005789">
    <property type="term" value="C:endoplasmic reticulum membrane"/>
    <property type="evidence" value="ECO:0007669"/>
    <property type="project" value="UniProtKB-SubCell"/>
</dbReference>
<evidence type="ECO:0000256" key="8">
    <source>
        <dbReference type="ARBA" id="ARBA00023180"/>
    </source>
</evidence>
<evidence type="ECO:0000256" key="9">
    <source>
        <dbReference type="ARBA" id="ARBA00023277"/>
    </source>
</evidence>
<keyword evidence="4 12" id="KW-0732">Signal</keyword>
<dbReference type="Proteomes" id="UP000499080">
    <property type="component" value="Unassembled WGS sequence"/>
</dbReference>
<keyword evidence="6 11" id="KW-1133">Transmembrane helix</keyword>
<accession>A0A4Y2JDK6</accession>
<feature type="region of interest" description="Disordered" evidence="10">
    <location>
        <begin position="210"/>
        <end position="244"/>
    </location>
</feature>
<comment type="caution">
    <text evidence="14">The sequence shown here is derived from an EMBL/GenBank/DDBJ whole genome shotgun (WGS) entry which is preliminary data.</text>
</comment>
<evidence type="ECO:0000259" key="13">
    <source>
        <dbReference type="Pfam" id="PF11721"/>
    </source>
</evidence>